<evidence type="ECO:0000259" key="1">
    <source>
        <dbReference type="PROSITE" id="PS50042"/>
    </source>
</evidence>
<gene>
    <name evidence="2" type="ORF">SAMN05216402_2582</name>
</gene>
<dbReference type="InterPro" id="IPR000595">
    <property type="entry name" value="cNMP-bd_dom"/>
</dbReference>
<dbReference type="EMBL" id="FNKY01000001">
    <property type="protein sequence ID" value="SDQ86059.1"/>
    <property type="molecule type" value="Genomic_DNA"/>
</dbReference>
<accession>A0ABY0TI01</accession>
<dbReference type="PROSITE" id="PS50042">
    <property type="entry name" value="CNMP_BINDING_3"/>
    <property type="match status" value="1"/>
</dbReference>
<comment type="caution">
    <text evidence="2">The sequence shown here is derived from an EMBL/GenBank/DDBJ whole genome shotgun (WGS) entry which is preliminary data.</text>
</comment>
<protein>
    <recommendedName>
        <fullName evidence="1">Cyclic nucleotide-binding domain-containing protein</fullName>
    </recommendedName>
</protein>
<organism evidence="2 3">
    <name type="scientific">Nitrosospira multiformis</name>
    <dbReference type="NCBI Taxonomy" id="1231"/>
    <lineage>
        <taxon>Bacteria</taxon>
        <taxon>Pseudomonadati</taxon>
        <taxon>Pseudomonadota</taxon>
        <taxon>Betaproteobacteria</taxon>
        <taxon>Nitrosomonadales</taxon>
        <taxon>Nitrosomonadaceae</taxon>
        <taxon>Nitrosospira</taxon>
    </lineage>
</organism>
<dbReference type="Proteomes" id="UP000183471">
    <property type="component" value="Unassembled WGS sequence"/>
</dbReference>
<dbReference type="SUPFAM" id="SSF51206">
    <property type="entry name" value="cAMP-binding domain-like"/>
    <property type="match status" value="1"/>
</dbReference>
<sequence length="192" mass="21023">MSYLHTPKQNLFLAALPEEVYERLKSCLELVSLPQGWAVYEDGGEIDLVYFPTTSIISLLAVTDEGESEKIGVIGNEGLFGIAMLMGRKTAPNRAVVQNSGYGYRLKAANLRKEFELGSPLRYLLQRYTQSLTAKIARTTVRPIHSASGTGISITGSSPSRIDTLVTQALQSSKWIESTRSGTNLRSPQRAA</sequence>
<keyword evidence="3" id="KW-1185">Reference proteome</keyword>
<feature type="domain" description="Cyclic nucleotide-binding" evidence="1">
    <location>
        <begin position="12"/>
        <end position="97"/>
    </location>
</feature>
<proteinExistence type="predicted"/>
<reference evidence="2 3" key="1">
    <citation type="submission" date="2016-10" db="EMBL/GenBank/DDBJ databases">
        <authorList>
            <person name="Varghese N."/>
            <person name="Submissions S."/>
        </authorList>
    </citation>
    <scope>NUCLEOTIDE SEQUENCE [LARGE SCALE GENOMIC DNA]</scope>
    <source>
        <strain evidence="2 3">Nl1</strain>
    </source>
</reference>
<dbReference type="InterPro" id="IPR018490">
    <property type="entry name" value="cNMP-bd_dom_sf"/>
</dbReference>
<dbReference type="Gene3D" id="2.60.120.10">
    <property type="entry name" value="Jelly Rolls"/>
    <property type="match status" value="1"/>
</dbReference>
<dbReference type="InterPro" id="IPR014710">
    <property type="entry name" value="RmlC-like_jellyroll"/>
</dbReference>
<dbReference type="RefSeq" id="WP_256324144.1">
    <property type="nucleotide sequence ID" value="NZ_FNKY01000001.1"/>
</dbReference>
<evidence type="ECO:0000313" key="3">
    <source>
        <dbReference type="Proteomes" id="UP000183471"/>
    </source>
</evidence>
<name>A0ABY0TI01_9PROT</name>
<dbReference type="SMART" id="SM00100">
    <property type="entry name" value="cNMP"/>
    <property type="match status" value="1"/>
</dbReference>
<evidence type="ECO:0000313" key="2">
    <source>
        <dbReference type="EMBL" id="SDQ86059.1"/>
    </source>
</evidence>